<name>A0A4R2QFK6_9PSEU</name>
<dbReference type="PANTHER" id="PTHR30163:SF8">
    <property type="entry name" value="LYTIC MUREIN TRANSGLYCOSYLASE"/>
    <property type="match status" value="1"/>
</dbReference>
<dbReference type="AlphaFoldDB" id="A0A4R2QFK6"/>
<feature type="compositionally biased region" description="Basic and acidic residues" evidence="1">
    <location>
        <begin position="1"/>
        <end position="10"/>
    </location>
</feature>
<feature type="region of interest" description="Disordered" evidence="1">
    <location>
        <begin position="160"/>
        <end position="179"/>
    </location>
</feature>
<dbReference type="GO" id="GO:0008933">
    <property type="term" value="F:peptidoglycan lytic transglycosylase activity"/>
    <property type="evidence" value="ECO:0007669"/>
    <property type="project" value="TreeGrafter"/>
</dbReference>
<keyword evidence="2" id="KW-0472">Membrane</keyword>
<evidence type="ECO:0000256" key="1">
    <source>
        <dbReference type="SAM" id="MobiDB-lite"/>
    </source>
</evidence>
<organism evidence="4 5">
    <name type="scientific">Tamaricihabitans halophyticus</name>
    <dbReference type="NCBI Taxonomy" id="1262583"/>
    <lineage>
        <taxon>Bacteria</taxon>
        <taxon>Bacillati</taxon>
        <taxon>Actinomycetota</taxon>
        <taxon>Actinomycetes</taxon>
        <taxon>Pseudonocardiales</taxon>
        <taxon>Pseudonocardiaceae</taxon>
        <taxon>Tamaricihabitans</taxon>
    </lineage>
</organism>
<keyword evidence="5" id="KW-1185">Reference proteome</keyword>
<dbReference type="OrthoDB" id="9796191at2"/>
<keyword evidence="2" id="KW-1133">Transmembrane helix</keyword>
<feature type="domain" description="Transglycosylase SLT" evidence="3">
    <location>
        <begin position="202"/>
        <end position="246"/>
    </location>
</feature>
<sequence length="288" mass="30142">MGTEQAHDQESTPTAARPTKSRFAGPLGRLSIAGVVLAVAGAAVWYFGELATPDDGPAASEIPALQVDPAPVRPGTDVPVYTDVAEEQPEPQAGGASDDPLAVWAAEAADATGVPSRALWAYANAELAVRAEQPQCRLSWATLAGIGRIESDHGRYGGTRLGADGRPEKPIIGVPLDGSPGVRAIADTDGGALDGDPRYDRAVGPMQFIPTTWATWATDGNGDGRADPHQIDDAAAAAARYLCADGRDMSSAEGWWAGLMSYNRSVEYGQKVFGLADSYARAVDQRRQ</sequence>
<dbReference type="SUPFAM" id="SSF53955">
    <property type="entry name" value="Lysozyme-like"/>
    <property type="match status" value="1"/>
</dbReference>
<dbReference type="PANTHER" id="PTHR30163">
    <property type="entry name" value="MEMBRANE-BOUND LYTIC MUREIN TRANSGLYCOSYLASE B"/>
    <property type="match status" value="1"/>
</dbReference>
<dbReference type="InterPro" id="IPR023346">
    <property type="entry name" value="Lysozyme-like_dom_sf"/>
</dbReference>
<evidence type="ECO:0000256" key="2">
    <source>
        <dbReference type="SAM" id="Phobius"/>
    </source>
</evidence>
<dbReference type="CDD" id="cd13399">
    <property type="entry name" value="Slt35-like"/>
    <property type="match status" value="1"/>
</dbReference>
<dbReference type="Proteomes" id="UP000294911">
    <property type="component" value="Unassembled WGS sequence"/>
</dbReference>
<proteinExistence type="predicted"/>
<dbReference type="InterPro" id="IPR031304">
    <property type="entry name" value="SLT_2"/>
</dbReference>
<protein>
    <submittedName>
        <fullName evidence="4">Membrane-bound lytic murein transglycosylase B</fullName>
    </submittedName>
</protein>
<dbReference type="Pfam" id="PF13406">
    <property type="entry name" value="SLT_2"/>
    <property type="match status" value="1"/>
</dbReference>
<dbReference type="RefSeq" id="WP_132879047.1">
    <property type="nucleotide sequence ID" value="NZ_SLXQ01000011.1"/>
</dbReference>
<evidence type="ECO:0000313" key="4">
    <source>
        <dbReference type="EMBL" id="TCP47920.1"/>
    </source>
</evidence>
<keyword evidence="2" id="KW-0812">Transmembrane</keyword>
<reference evidence="4 5" key="1">
    <citation type="submission" date="2019-03" db="EMBL/GenBank/DDBJ databases">
        <title>Genomic Encyclopedia of Type Strains, Phase IV (KMG-IV): sequencing the most valuable type-strain genomes for metagenomic binning, comparative biology and taxonomic classification.</title>
        <authorList>
            <person name="Goeker M."/>
        </authorList>
    </citation>
    <scope>NUCLEOTIDE SEQUENCE [LARGE SCALE GENOMIC DNA]</scope>
    <source>
        <strain evidence="4 5">DSM 45765</strain>
    </source>
</reference>
<accession>A0A4R2QFK6</accession>
<gene>
    <name evidence="4" type="ORF">EV191_111125</name>
</gene>
<feature type="transmembrane region" description="Helical" evidence="2">
    <location>
        <begin position="27"/>
        <end position="48"/>
    </location>
</feature>
<dbReference type="InterPro" id="IPR043426">
    <property type="entry name" value="MltB-like"/>
</dbReference>
<dbReference type="Gene3D" id="1.10.530.10">
    <property type="match status" value="1"/>
</dbReference>
<dbReference type="EMBL" id="SLXQ01000011">
    <property type="protein sequence ID" value="TCP47920.1"/>
    <property type="molecule type" value="Genomic_DNA"/>
</dbReference>
<evidence type="ECO:0000313" key="5">
    <source>
        <dbReference type="Proteomes" id="UP000294911"/>
    </source>
</evidence>
<evidence type="ECO:0000259" key="3">
    <source>
        <dbReference type="Pfam" id="PF13406"/>
    </source>
</evidence>
<dbReference type="GO" id="GO:0009253">
    <property type="term" value="P:peptidoglycan catabolic process"/>
    <property type="evidence" value="ECO:0007669"/>
    <property type="project" value="TreeGrafter"/>
</dbReference>
<comment type="caution">
    <text evidence="4">The sequence shown here is derived from an EMBL/GenBank/DDBJ whole genome shotgun (WGS) entry which is preliminary data.</text>
</comment>
<feature type="region of interest" description="Disordered" evidence="1">
    <location>
        <begin position="1"/>
        <end position="23"/>
    </location>
</feature>